<gene>
    <name evidence="4" type="ORF">OG375_24015</name>
</gene>
<dbReference type="Gene3D" id="1.10.443.10">
    <property type="entry name" value="Intergrase catalytic core"/>
    <property type="match status" value="1"/>
</dbReference>
<keyword evidence="1" id="KW-0233">DNA recombination</keyword>
<accession>A0ABZ1PA87</accession>
<evidence type="ECO:0000259" key="3">
    <source>
        <dbReference type="PROSITE" id="PS51898"/>
    </source>
</evidence>
<evidence type="ECO:0000313" key="4">
    <source>
        <dbReference type="EMBL" id="WUI80971.1"/>
    </source>
</evidence>
<name>A0ABZ1PA87_9ACTN</name>
<dbReference type="RefSeq" id="WP_328367540.1">
    <property type="nucleotide sequence ID" value="NZ_CP107936.1"/>
</dbReference>
<dbReference type="Proteomes" id="UP001346877">
    <property type="component" value="Chromosome"/>
</dbReference>
<dbReference type="PROSITE" id="PS51898">
    <property type="entry name" value="TYR_RECOMBINASE"/>
    <property type="match status" value="1"/>
</dbReference>
<proteinExistence type="predicted"/>
<keyword evidence="5" id="KW-1185">Reference proteome</keyword>
<feature type="domain" description="Tyr recombinase" evidence="3">
    <location>
        <begin position="1"/>
        <end position="71"/>
    </location>
</feature>
<protein>
    <submittedName>
        <fullName evidence="4">Tyrosine-type recombinase/integrase</fullName>
    </submittedName>
</protein>
<reference evidence="4 5" key="1">
    <citation type="submission" date="2022-10" db="EMBL/GenBank/DDBJ databases">
        <title>The complete genomes of actinobacterial strains from the NBC collection.</title>
        <authorList>
            <person name="Joergensen T.S."/>
            <person name="Alvarez Arevalo M."/>
            <person name="Sterndorff E.B."/>
            <person name="Faurdal D."/>
            <person name="Vuksanovic O."/>
            <person name="Mourched A.-S."/>
            <person name="Charusanti P."/>
            <person name="Shaw S."/>
            <person name="Blin K."/>
            <person name="Weber T."/>
        </authorList>
    </citation>
    <scope>NUCLEOTIDE SEQUENCE [LARGE SCALE GENOMIC DNA]</scope>
    <source>
        <strain evidence="4 5">NBC_00396</strain>
    </source>
</reference>
<evidence type="ECO:0000256" key="2">
    <source>
        <dbReference type="SAM" id="MobiDB-lite"/>
    </source>
</evidence>
<sequence length="92" mass="10455">MSPSRRTWRDAAGWPDEGTFHSLRHYFATRLITSGADPTDVQNALRHSSPGITLETYVHWWPKKDPRRNIISGALRDASAKRKRGPKASNSR</sequence>
<dbReference type="InterPro" id="IPR013762">
    <property type="entry name" value="Integrase-like_cat_sf"/>
</dbReference>
<dbReference type="SUPFAM" id="SSF56349">
    <property type="entry name" value="DNA breaking-rejoining enzymes"/>
    <property type="match status" value="1"/>
</dbReference>
<dbReference type="Pfam" id="PF00589">
    <property type="entry name" value="Phage_integrase"/>
    <property type="match status" value="1"/>
</dbReference>
<organism evidence="4 5">
    <name type="scientific">Micromonospora zamorensis</name>
    <dbReference type="NCBI Taxonomy" id="709883"/>
    <lineage>
        <taxon>Bacteria</taxon>
        <taxon>Bacillati</taxon>
        <taxon>Actinomycetota</taxon>
        <taxon>Actinomycetes</taxon>
        <taxon>Micromonosporales</taxon>
        <taxon>Micromonosporaceae</taxon>
        <taxon>Micromonospora</taxon>
    </lineage>
</organism>
<evidence type="ECO:0000313" key="5">
    <source>
        <dbReference type="Proteomes" id="UP001346877"/>
    </source>
</evidence>
<dbReference type="InterPro" id="IPR011010">
    <property type="entry name" value="DNA_brk_join_enz"/>
</dbReference>
<evidence type="ECO:0000256" key="1">
    <source>
        <dbReference type="ARBA" id="ARBA00023172"/>
    </source>
</evidence>
<dbReference type="EMBL" id="CP107941">
    <property type="protein sequence ID" value="WUI80971.1"/>
    <property type="molecule type" value="Genomic_DNA"/>
</dbReference>
<feature type="region of interest" description="Disordered" evidence="2">
    <location>
        <begin position="71"/>
        <end position="92"/>
    </location>
</feature>
<dbReference type="InterPro" id="IPR002104">
    <property type="entry name" value="Integrase_catalytic"/>
</dbReference>